<accession>A0A5N5LZX3</accession>
<evidence type="ECO:0000313" key="3">
    <source>
        <dbReference type="Proteomes" id="UP000326939"/>
    </source>
</evidence>
<proteinExistence type="predicted"/>
<feature type="region of interest" description="Disordered" evidence="1">
    <location>
        <begin position="26"/>
        <end position="47"/>
    </location>
</feature>
<evidence type="ECO:0000256" key="1">
    <source>
        <dbReference type="SAM" id="MobiDB-lite"/>
    </source>
</evidence>
<dbReference type="Proteomes" id="UP000326939">
    <property type="component" value="Chromosome 7"/>
</dbReference>
<reference evidence="3" key="1">
    <citation type="journal article" date="2019" name="Gigascience">
        <title>De novo genome assembly of the endangered Acer yangbiense, a plant species with extremely small populations endemic to Yunnan Province, China.</title>
        <authorList>
            <person name="Yang J."/>
            <person name="Wariss H.M."/>
            <person name="Tao L."/>
            <person name="Zhang R."/>
            <person name="Yun Q."/>
            <person name="Hollingsworth P."/>
            <person name="Dao Z."/>
            <person name="Luo G."/>
            <person name="Guo H."/>
            <person name="Ma Y."/>
            <person name="Sun W."/>
        </authorList>
    </citation>
    <scope>NUCLEOTIDE SEQUENCE [LARGE SCALE GENOMIC DNA]</scope>
    <source>
        <strain evidence="3">cv. br00</strain>
    </source>
</reference>
<evidence type="ECO:0000313" key="2">
    <source>
        <dbReference type="EMBL" id="KAB5548248.1"/>
    </source>
</evidence>
<sequence length="85" mass="9469">MNKVSPSLPLLPLNLVKKKVGATMALGSNKLEPGKKNRRNQRLPPPVRGQIKRQILACIMRNVKLGSRNSLKFLLCKSGHRSELT</sequence>
<dbReference type="AlphaFoldDB" id="A0A5N5LZX3"/>
<name>A0A5N5LZX3_9ROSI</name>
<keyword evidence="3" id="KW-1185">Reference proteome</keyword>
<organism evidence="2 3">
    <name type="scientific">Salix brachista</name>
    <dbReference type="NCBI Taxonomy" id="2182728"/>
    <lineage>
        <taxon>Eukaryota</taxon>
        <taxon>Viridiplantae</taxon>
        <taxon>Streptophyta</taxon>
        <taxon>Embryophyta</taxon>
        <taxon>Tracheophyta</taxon>
        <taxon>Spermatophyta</taxon>
        <taxon>Magnoliopsida</taxon>
        <taxon>eudicotyledons</taxon>
        <taxon>Gunneridae</taxon>
        <taxon>Pentapetalae</taxon>
        <taxon>rosids</taxon>
        <taxon>fabids</taxon>
        <taxon>Malpighiales</taxon>
        <taxon>Salicaceae</taxon>
        <taxon>Saliceae</taxon>
        <taxon>Salix</taxon>
    </lineage>
</organism>
<dbReference type="EMBL" id="VDCV01000007">
    <property type="protein sequence ID" value="KAB5548248.1"/>
    <property type="molecule type" value="Genomic_DNA"/>
</dbReference>
<gene>
    <name evidence="2" type="ORF">DKX38_011654</name>
</gene>
<comment type="caution">
    <text evidence="2">The sequence shown here is derived from an EMBL/GenBank/DDBJ whole genome shotgun (WGS) entry which is preliminary data.</text>
</comment>
<protein>
    <submittedName>
        <fullName evidence="2">Uncharacterized protein</fullName>
    </submittedName>
</protein>